<keyword evidence="4" id="KW-0804">Transcription</keyword>
<evidence type="ECO:0000256" key="3">
    <source>
        <dbReference type="ARBA" id="ARBA00023159"/>
    </source>
</evidence>
<dbReference type="InterPro" id="IPR000485">
    <property type="entry name" value="AsnC-type_HTH_dom"/>
</dbReference>
<dbReference type="InterPro" id="IPR036390">
    <property type="entry name" value="WH_DNA-bd_sf"/>
</dbReference>
<reference evidence="6" key="1">
    <citation type="submission" date="2020-07" db="EMBL/GenBank/DDBJ databases">
        <authorList>
            <person name="Camacho E."/>
        </authorList>
    </citation>
    <scope>NUCLEOTIDE SEQUENCE</scope>
    <source>
        <strain evidence="6">MPO218</strain>
    </source>
</reference>
<dbReference type="Gene3D" id="1.10.10.10">
    <property type="entry name" value="Winged helix-like DNA-binding domain superfamily/Winged helix DNA-binding domain"/>
    <property type="match status" value="1"/>
</dbReference>
<dbReference type="OMA" id="GPSKLHM"/>
<dbReference type="PANTHER" id="PTHR30154">
    <property type="entry name" value="LEUCINE-RESPONSIVE REGULATORY PROTEIN"/>
    <property type="match status" value="1"/>
</dbReference>
<dbReference type="SMART" id="SM00344">
    <property type="entry name" value="HTH_ASNC"/>
    <property type="match status" value="1"/>
</dbReference>
<gene>
    <name evidence="6" type="ORF">HRJ34_00840</name>
</gene>
<dbReference type="SUPFAM" id="SSF54909">
    <property type="entry name" value="Dimeric alpha+beta barrel"/>
    <property type="match status" value="1"/>
</dbReference>
<protein>
    <submittedName>
        <fullName evidence="6">Lrp/AsnC ligand binding domain-containing protein</fullName>
    </submittedName>
</protein>
<dbReference type="InterPro" id="IPR019887">
    <property type="entry name" value="Tscrpt_reg_AsnC/Lrp_C"/>
</dbReference>
<reference evidence="6" key="2">
    <citation type="submission" date="2021-04" db="EMBL/GenBank/DDBJ databases">
        <title>Isolation and genomic analysis of the ibuprofen-degrading bacterium Sphingomonas strain MPO218.</title>
        <authorList>
            <person name="Aulestia M."/>
            <person name="Flores A."/>
            <person name="Mangas E.L."/>
            <person name="Perez-Pulido A.J."/>
            <person name="Santero E."/>
            <person name="Camacho E.M."/>
        </authorList>
    </citation>
    <scope>NUCLEOTIDE SEQUENCE</scope>
    <source>
        <strain evidence="6">MPO218</strain>
    </source>
</reference>
<name>A0A975D3S8_9SPHN</name>
<keyword evidence="3" id="KW-0010">Activator</keyword>
<dbReference type="Proteomes" id="UP000664914">
    <property type="component" value="Chromosome"/>
</dbReference>
<dbReference type="CDD" id="cd00090">
    <property type="entry name" value="HTH_ARSR"/>
    <property type="match status" value="1"/>
</dbReference>
<organism evidence="6 7">
    <name type="scientific">Rhizorhabdus wittichii</name>
    <dbReference type="NCBI Taxonomy" id="160791"/>
    <lineage>
        <taxon>Bacteria</taxon>
        <taxon>Pseudomonadati</taxon>
        <taxon>Pseudomonadota</taxon>
        <taxon>Alphaproteobacteria</taxon>
        <taxon>Sphingomonadales</taxon>
        <taxon>Sphingomonadaceae</taxon>
        <taxon>Rhizorhabdus</taxon>
    </lineage>
</organism>
<evidence type="ECO:0000256" key="4">
    <source>
        <dbReference type="ARBA" id="ARBA00023163"/>
    </source>
</evidence>
<dbReference type="InterPro" id="IPR036388">
    <property type="entry name" value="WH-like_DNA-bd_sf"/>
</dbReference>
<dbReference type="PRINTS" id="PR00033">
    <property type="entry name" value="HTHASNC"/>
</dbReference>
<dbReference type="PANTHER" id="PTHR30154:SF0">
    <property type="entry name" value="LEUCINE-RESPONSIVE REGULATORY PROTEIN"/>
    <property type="match status" value="1"/>
</dbReference>
<dbReference type="InterPro" id="IPR011008">
    <property type="entry name" value="Dimeric_a/b-barrel"/>
</dbReference>
<dbReference type="GO" id="GO:0005829">
    <property type="term" value="C:cytosol"/>
    <property type="evidence" value="ECO:0007669"/>
    <property type="project" value="TreeGrafter"/>
</dbReference>
<dbReference type="GO" id="GO:0043200">
    <property type="term" value="P:response to amino acid"/>
    <property type="evidence" value="ECO:0007669"/>
    <property type="project" value="TreeGrafter"/>
</dbReference>
<evidence type="ECO:0000256" key="1">
    <source>
        <dbReference type="ARBA" id="ARBA00023015"/>
    </source>
</evidence>
<evidence type="ECO:0000256" key="2">
    <source>
        <dbReference type="ARBA" id="ARBA00023125"/>
    </source>
</evidence>
<dbReference type="Gene3D" id="3.30.70.920">
    <property type="match status" value="1"/>
</dbReference>
<dbReference type="GO" id="GO:0043565">
    <property type="term" value="F:sequence-specific DNA binding"/>
    <property type="evidence" value="ECO:0007669"/>
    <property type="project" value="InterPro"/>
</dbReference>
<dbReference type="InterPro" id="IPR011991">
    <property type="entry name" value="ArsR-like_HTH"/>
</dbReference>
<dbReference type="Pfam" id="PF13412">
    <property type="entry name" value="HTH_24"/>
    <property type="match status" value="1"/>
</dbReference>
<dbReference type="PROSITE" id="PS50956">
    <property type="entry name" value="HTH_ASNC_2"/>
    <property type="match status" value="1"/>
</dbReference>
<dbReference type="InterPro" id="IPR019888">
    <property type="entry name" value="Tscrpt_reg_AsnC-like"/>
</dbReference>
<evidence type="ECO:0000313" key="7">
    <source>
        <dbReference type="Proteomes" id="UP000664914"/>
    </source>
</evidence>
<feature type="domain" description="HTH asnC-type" evidence="5">
    <location>
        <begin position="15"/>
        <end position="76"/>
    </location>
</feature>
<accession>A0A975D3S8</accession>
<evidence type="ECO:0000259" key="5">
    <source>
        <dbReference type="PROSITE" id="PS50956"/>
    </source>
</evidence>
<proteinExistence type="predicted"/>
<keyword evidence="2" id="KW-0238">DNA-binding</keyword>
<keyword evidence="1" id="KW-0805">Transcription regulation</keyword>
<evidence type="ECO:0000313" key="6">
    <source>
        <dbReference type="EMBL" id="QTH22118.1"/>
    </source>
</evidence>
<dbReference type="SUPFAM" id="SSF46785">
    <property type="entry name" value="Winged helix' DNA-binding domain"/>
    <property type="match status" value="1"/>
</dbReference>
<sequence length="164" mass="18586">MDNRIMAAEPKHVPIDETDRRLLRALQEDGRITNQALAQRCGLSPAACFDRVKRLRERGVITGYTALLDPEKLDQALMIFIEVLLDRTTDDVFSAFSDHVRRVPQVMECHMVAGGFDYLLKVRVSDMSAYRSFLGDILTAMPGVRETRTYAVLEEVKLTTRLAV</sequence>
<dbReference type="GO" id="GO:0006355">
    <property type="term" value="P:regulation of DNA-templated transcription"/>
    <property type="evidence" value="ECO:0007669"/>
    <property type="project" value="UniProtKB-ARBA"/>
</dbReference>
<dbReference type="EMBL" id="CP059319">
    <property type="protein sequence ID" value="QTH22118.1"/>
    <property type="molecule type" value="Genomic_DNA"/>
</dbReference>
<dbReference type="Pfam" id="PF01037">
    <property type="entry name" value="AsnC_trans_reg"/>
    <property type="match status" value="1"/>
</dbReference>
<dbReference type="AlphaFoldDB" id="A0A975D3S8"/>